<dbReference type="EC" id="6.1.1.14" evidence="9"/>
<dbReference type="InterPro" id="IPR045864">
    <property type="entry name" value="aa-tRNA-synth_II/BPL/LPL"/>
</dbReference>
<evidence type="ECO:0000256" key="6">
    <source>
        <dbReference type="ARBA" id="ARBA00022917"/>
    </source>
</evidence>
<evidence type="ECO:0000256" key="1">
    <source>
        <dbReference type="ARBA" id="ARBA00008226"/>
    </source>
</evidence>
<dbReference type="GO" id="GO:0005524">
    <property type="term" value="F:ATP binding"/>
    <property type="evidence" value="ECO:0007669"/>
    <property type="project" value="UniProtKB-UniRule"/>
</dbReference>
<dbReference type="Gene3D" id="3.30.930.10">
    <property type="entry name" value="Bira Bifunctional Protein, Domain 2"/>
    <property type="match status" value="1"/>
</dbReference>
<evidence type="ECO:0000256" key="7">
    <source>
        <dbReference type="ARBA" id="ARBA00023146"/>
    </source>
</evidence>
<dbReference type="PROSITE" id="PS50861">
    <property type="entry name" value="AA_TRNA_LIGASE_II_GLYAB"/>
    <property type="match status" value="1"/>
</dbReference>
<dbReference type="SUPFAM" id="SSF55681">
    <property type="entry name" value="Class II aaRS and biotin synthetases"/>
    <property type="match status" value="1"/>
</dbReference>
<dbReference type="GO" id="GO:0004820">
    <property type="term" value="F:glycine-tRNA ligase activity"/>
    <property type="evidence" value="ECO:0007669"/>
    <property type="project" value="UniProtKB-UniRule"/>
</dbReference>
<dbReference type="PANTHER" id="PTHR30075:SF2">
    <property type="entry name" value="GLYCINE--TRNA LIGASE, CHLOROPLASTIC_MITOCHONDRIAL 2"/>
    <property type="match status" value="1"/>
</dbReference>
<dbReference type="NCBIfam" id="NF006827">
    <property type="entry name" value="PRK09348.1"/>
    <property type="match status" value="1"/>
</dbReference>
<dbReference type="PATRIC" id="fig|98804.3.peg.85"/>
<dbReference type="Pfam" id="PF02091">
    <property type="entry name" value="tRNA-synt_2e"/>
    <property type="match status" value="1"/>
</dbReference>
<comment type="similarity">
    <text evidence="1 9">Belongs to the class-II aminoacyl-tRNA synthetase family.</text>
</comment>
<evidence type="ECO:0000313" key="10">
    <source>
        <dbReference type="EMBL" id="CUR53075.1"/>
    </source>
</evidence>
<dbReference type="EMBL" id="LN890285">
    <property type="protein sequence ID" value="CUR53075.1"/>
    <property type="molecule type" value="Genomic_DNA"/>
</dbReference>
<evidence type="ECO:0000313" key="11">
    <source>
        <dbReference type="Proteomes" id="UP000243633"/>
    </source>
</evidence>
<comment type="subunit">
    <text evidence="2 9">Tetramer of two alpha and two beta subunits.</text>
</comment>
<dbReference type="PRINTS" id="PR01044">
    <property type="entry name" value="TRNASYNTHGA"/>
</dbReference>
<keyword evidence="6 9" id="KW-0648">Protein biosynthesis</keyword>
<dbReference type="InterPro" id="IPR006194">
    <property type="entry name" value="Gly-tRNA-synth_heterodimer"/>
</dbReference>
<gene>
    <name evidence="9 10" type="primary">glyQ</name>
    <name evidence="10" type="ORF">BTSPAZIEG_0094</name>
</gene>
<keyword evidence="3 9" id="KW-0436">Ligase</keyword>
<keyword evidence="11" id="KW-1185">Reference proteome</keyword>
<keyword evidence="7 9" id="KW-0030">Aminoacyl-tRNA synthetase</keyword>
<dbReference type="STRING" id="98804.BTSPAZIEG_0094"/>
<dbReference type="GO" id="GO:0006426">
    <property type="term" value="P:glycyl-tRNA aminoacylation"/>
    <property type="evidence" value="ECO:0007669"/>
    <property type="project" value="UniProtKB-UniRule"/>
</dbReference>
<keyword evidence="5 9" id="KW-0067">ATP-binding</keyword>
<dbReference type="NCBIfam" id="TIGR00388">
    <property type="entry name" value="glyQ"/>
    <property type="match status" value="1"/>
</dbReference>
<sequence length="294" mass="34777">MNSLKFLTFSEIISSLKNFWNLQNCTILQPLDIIIGAGTFHHQTFFTALNSKKKKIAYVQPTRRPSDGRYTQNPNRLQHYYQFQVLLKPAPKNIQQIFIQSLQHLNIDIKKNDIRFLEDNWENTTLGACGVGWEIWINGMEIAQFTYFQQMGGLNSVPISTEITYGLERLALHIQQCKNISEIIWTQNKNKITTYGQLFNNFEQQHSLYNFSESNSKILYKLYKIYLKESKRLNQHKKILIIPAYEHMLHAIHYFNLLDCKKTFSVTERTHYIKKIRTQIKEIALNYLKNFNNN</sequence>
<reference evidence="11" key="1">
    <citation type="submission" date="2015-10" db="EMBL/GenBank/DDBJ databases">
        <authorList>
            <person name="Manzano-Marin A."/>
            <person name="Manzano-Marin A."/>
        </authorList>
    </citation>
    <scope>NUCLEOTIDE SEQUENCE [LARGE SCALE GENOMIC DNA]</scope>
    <source>
        <strain evidence="11">BTs</strain>
    </source>
</reference>
<comment type="subcellular location">
    <subcellularLocation>
        <location evidence="9">Cytoplasm</location>
    </subcellularLocation>
</comment>
<evidence type="ECO:0000256" key="5">
    <source>
        <dbReference type="ARBA" id="ARBA00022840"/>
    </source>
</evidence>
<keyword evidence="9" id="KW-0963">Cytoplasm</keyword>
<dbReference type="GO" id="GO:0005829">
    <property type="term" value="C:cytosol"/>
    <property type="evidence" value="ECO:0007669"/>
    <property type="project" value="TreeGrafter"/>
</dbReference>
<evidence type="ECO:0000256" key="8">
    <source>
        <dbReference type="ARBA" id="ARBA00047937"/>
    </source>
</evidence>
<dbReference type="PANTHER" id="PTHR30075">
    <property type="entry name" value="GLYCYL-TRNA SYNTHETASE"/>
    <property type="match status" value="1"/>
</dbReference>
<dbReference type="RefSeq" id="WP_075472395.1">
    <property type="nucleotide sequence ID" value="NZ_CP135003.1"/>
</dbReference>
<evidence type="ECO:0000256" key="3">
    <source>
        <dbReference type="ARBA" id="ARBA00022598"/>
    </source>
</evidence>
<dbReference type="HAMAP" id="MF_00254">
    <property type="entry name" value="Gly_tRNA_synth_alpha"/>
    <property type="match status" value="1"/>
</dbReference>
<protein>
    <recommendedName>
        <fullName evidence="9">Glycine--tRNA ligase alpha subunit</fullName>
        <ecNumber evidence="9">6.1.1.14</ecNumber>
    </recommendedName>
    <alternativeName>
        <fullName evidence="9">Glycyl-tRNA synthetase alpha subunit</fullName>
        <shortName evidence="9">GlyRS</shortName>
    </alternativeName>
</protein>
<keyword evidence="4 9" id="KW-0547">Nucleotide-binding</keyword>
<dbReference type="InterPro" id="IPR002310">
    <property type="entry name" value="Gly-tRNA_ligase_asu"/>
</dbReference>
<dbReference type="Gene3D" id="1.20.58.180">
    <property type="entry name" value="Class II aaRS and biotin synthetases, domain 2"/>
    <property type="match status" value="1"/>
</dbReference>
<proteinExistence type="inferred from homology"/>
<dbReference type="OrthoDB" id="9802183at2"/>
<name>A0A160SX87_BUCTT</name>
<organism evidence="10 11">
    <name type="scientific">Buchnera aphidicola subsp. Tuberolachnus salignus</name>
    <dbReference type="NCBI Taxonomy" id="98804"/>
    <lineage>
        <taxon>Bacteria</taxon>
        <taxon>Pseudomonadati</taxon>
        <taxon>Pseudomonadota</taxon>
        <taxon>Gammaproteobacteria</taxon>
        <taxon>Enterobacterales</taxon>
        <taxon>Erwiniaceae</taxon>
        <taxon>Buchnera</taxon>
    </lineage>
</organism>
<comment type="catalytic activity">
    <reaction evidence="8 9">
        <text>tRNA(Gly) + glycine + ATP = glycyl-tRNA(Gly) + AMP + diphosphate</text>
        <dbReference type="Rhea" id="RHEA:16013"/>
        <dbReference type="Rhea" id="RHEA-COMP:9664"/>
        <dbReference type="Rhea" id="RHEA-COMP:9683"/>
        <dbReference type="ChEBI" id="CHEBI:30616"/>
        <dbReference type="ChEBI" id="CHEBI:33019"/>
        <dbReference type="ChEBI" id="CHEBI:57305"/>
        <dbReference type="ChEBI" id="CHEBI:78442"/>
        <dbReference type="ChEBI" id="CHEBI:78522"/>
        <dbReference type="ChEBI" id="CHEBI:456215"/>
        <dbReference type="EC" id="6.1.1.14"/>
    </reaction>
</comment>
<dbReference type="AlphaFoldDB" id="A0A160SX87"/>
<evidence type="ECO:0000256" key="2">
    <source>
        <dbReference type="ARBA" id="ARBA00011209"/>
    </source>
</evidence>
<evidence type="ECO:0000256" key="9">
    <source>
        <dbReference type="HAMAP-Rule" id="MF_00254"/>
    </source>
</evidence>
<accession>A0A160SX87</accession>
<dbReference type="Proteomes" id="UP000243633">
    <property type="component" value="Chromosome 1"/>
</dbReference>
<evidence type="ECO:0000256" key="4">
    <source>
        <dbReference type="ARBA" id="ARBA00022741"/>
    </source>
</evidence>